<reference evidence="2 3" key="1">
    <citation type="submission" date="2019-03" db="EMBL/GenBank/DDBJ databases">
        <title>Genomic Encyclopedia of Type Strains, Phase IV (KMG-IV): sequencing the most valuable type-strain genomes for metagenomic binning, comparative biology and taxonomic classification.</title>
        <authorList>
            <person name="Goeker M."/>
        </authorList>
    </citation>
    <scope>NUCLEOTIDE SEQUENCE [LARGE SCALE GENOMIC DNA]</scope>
    <source>
        <strain evidence="2 3">DSM 19580</strain>
    </source>
</reference>
<dbReference type="GO" id="GO:0008270">
    <property type="term" value="F:zinc ion binding"/>
    <property type="evidence" value="ECO:0007669"/>
    <property type="project" value="InterPro"/>
</dbReference>
<name>A0A4R3YND5_9GAMM</name>
<gene>
    <name evidence="2" type="ORF">EDC52_10796</name>
</gene>
<dbReference type="CDD" id="cd03311">
    <property type="entry name" value="CIMS_C_terminal_like"/>
    <property type="match status" value="1"/>
</dbReference>
<dbReference type="PANTHER" id="PTHR43844">
    <property type="entry name" value="METHIONINE SYNTHASE"/>
    <property type="match status" value="1"/>
</dbReference>
<dbReference type="PANTHER" id="PTHR43844:SF1">
    <property type="entry name" value="METHIONINE SYNTHASE"/>
    <property type="match status" value="1"/>
</dbReference>
<accession>A0A4R3YND5</accession>
<dbReference type="Pfam" id="PF01717">
    <property type="entry name" value="Meth_synt_2"/>
    <property type="match status" value="1"/>
</dbReference>
<evidence type="ECO:0000313" key="2">
    <source>
        <dbReference type="EMBL" id="TCV94355.1"/>
    </source>
</evidence>
<dbReference type="InterPro" id="IPR038071">
    <property type="entry name" value="UROD/MetE-like_sf"/>
</dbReference>
<keyword evidence="2" id="KW-0808">Transferase</keyword>
<dbReference type="EMBL" id="SMCR01000007">
    <property type="protein sequence ID" value="TCV94355.1"/>
    <property type="molecule type" value="Genomic_DNA"/>
</dbReference>
<dbReference type="GO" id="GO:0003871">
    <property type="term" value="F:5-methyltetrahydropteroyltriglutamate-homocysteine S-methyltransferase activity"/>
    <property type="evidence" value="ECO:0007669"/>
    <property type="project" value="InterPro"/>
</dbReference>
<sequence>MSMGNVLKLFSSETIHIHGILWVPAPELSMQRNLPPFRADVVGSYLRPTAIKKARLQFQNGEIDASALKAVEDQEIKQVVDKQRQAGLQVVTDGEFRRSWWHFDFFEGLDGVEGYEPEQGIQFTGVQTKARSIKVTGKIGFSQHPMLDHFRYLKSVAGDAVAKMTIPSPSVMHFRGGRKAISTEVYPDLAAYFDDLAIAYQQAIRAFYQAGCRYLQLDDTVWAYLCSEDQKRQIRERGDNPDTLAQTYADVLNKALEGKPDDLVVGLHVCRGNFRSTWISEGGYEPVAPILFGQVKVDAFFLEYDTERAGGFEPLRFIKPGHQQAVIGLITSKIGTLEQPEAVLERIKEASQYISLDQLCLSPQCGFASTEEGNTLTEAQQWDKLRLVVDISRRAW</sequence>
<keyword evidence="2" id="KW-0489">Methyltransferase</keyword>
<protein>
    <submittedName>
        <fullName evidence="2">5-methyltetrahydropteroyltriglutamate--homocysteine methyltransferase</fullName>
    </submittedName>
</protein>
<evidence type="ECO:0000313" key="3">
    <source>
        <dbReference type="Proteomes" id="UP000295719"/>
    </source>
</evidence>
<dbReference type="Gene3D" id="3.20.20.210">
    <property type="match status" value="1"/>
</dbReference>
<organism evidence="2 3">
    <name type="scientific">Biostraticola tofi</name>
    <dbReference type="NCBI Taxonomy" id="466109"/>
    <lineage>
        <taxon>Bacteria</taxon>
        <taxon>Pseudomonadati</taxon>
        <taxon>Pseudomonadota</taxon>
        <taxon>Gammaproteobacteria</taxon>
        <taxon>Enterobacterales</taxon>
        <taxon>Bruguierivoracaceae</taxon>
        <taxon>Biostraticola</taxon>
    </lineage>
</organism>
<proteinExistence type="predicted"/>
<feature type="domain" description="Cobalamin-independent methionine synthase MetE C-terminal/archaeal" evidence="1">
    <location>
        <begin position="41"/>
        <end position="377"/>
    </location>
</feature>
<dbReference type="Proteomes" id="UP000295719">
    <property type="component" value="Unassembled WGS sequence"/>
</dbReference>
<dbReference type="GO" id="GO:0009086">
    <property type="term" value="P:methionine biosynthetic process"/>
    <property type="evidence" value="ECO:0007669"/>
    <property type="project" value="InterPro"/>
</dbReference>
<comment type="caution">
    <text evidence="2">The sequence shown here is derived from an EMBL/GenBank/DDBJ whole genome shotgun (WGS) entry which is preliminary data.</text>
</comment>
<dbReference type="GO" id="GO:0032259">
    <property type="term" value="P:methylation"/>
    <property type="evidence" value="ECO:0007669"/>
    <property type="project" value="UniProtKB-KW"/>
</dbReference>
<dbReference type="SUPFAM" id="SSF51726">
    <property type="entry name" value="UROD/MetE-like"/>
    <property type="match status" value="1"/>
</dbReference>
<keyword evidence="3" id="KW-1185">Reference proteome</keyword>
<dbReference type="AlphaFoldDB" id="A0A4R3YND5"/>
<evidence type="ECO:0000259" key="1">
    <source>
        <dbReference type="Pfam" id="PF01717"/>
    </source>
</evidence>
<dbReference type="InterPro" id="IPR002629">
    <property type="entry name" value="Met_Synth_C/arc"/>
</dbReference>
<dbReference type="NCBIfam" id="NF005085">
    <property type="entry name" value="PRK06520.1"/>
    <property type="match status" value="1"/>
</dbReference>